<dbReference type="Pfam" id="PF01322">
    <property type="entry name" value="Cytochrom_C_2"/>
    <property type="match status" value="1"/>
</dbReference>
<dbReference type="InterPro" id="IPR002321">
    <property type="entry name" value="Cyt_c_II"/>
</dbReference>
<evidence type="ECO:0000256" key="6">
    <source>
        <dbReference type="SAM" id="SignalP"/>
    </source>
</evidence>
<evidence type="ECO:0000256" key="4">
    <source>
        <dbReference type="ARBA" id="ARBA00022982"/>
    </source>
</evidence>
<dbReference type="Gene3D" id="1.20.120.10">
    <property type="entry name" value="Cytochrome c/b562"/>
    <property type="match status" value="1"/>
</dbReference>
<accession>A0ABW3WIH6</accession>
<dbReference type="Proteomes" id="UP001597158">
    <property type="component" value="Unassembled WGS sequence"/>
</dbReference>
<dbReference type="InterPro" id="IPR010980">
    <property type="entry name" value="Cyt_c/b562"/>
</dbReference>
<dbReference type="PROSITE" id="PS51009">
    <property type="entry name" value="CYTCII"/>
    <property type="match status" value="1"/>
</dbReference>
<sequence length="153" mass="17386">MHRMKPTARVALTALFALSLTACSQKVEDTHPDQPVTKRQEAFKAMLRTFEPMGTMLRTERFDADAFARLAQQLNTLRDQPWAHFGADTNYPPTKAKAAVWQKPDEFEAKRVRFVEATDALLAAAERRTQADARSAYEAVQNSCKACHNDFRR</sequence>
<name>A0ABW3WIH6_9RHOO</name>
<dbReference type="EMBL" id="JBHTMC010000025">
    <property type="protein sequence ID" value="MFD1264543.1"/>
    <property type="molecule type" value="Genomic_DNA"/>
</dbReference>
<dbReference type="PROSITE" id="PS51257">
    <property type="entry name" value="PROKAR_LIPOPROTEIN"/>
    <property type="match status" value="1"/>
</dbReference>
<evidence type="ECO:0000256" key="3">
    <source>
        <dbReference type="ARBA" id="ARBA00022723"/>
    </source>
</evidence>
<dbReference type="PIRSF" id="PIRSF000027">
    <property type="entry name" value="Cytc_c_prime"/>
    <property type="match status" value="1"/>
</dbReference>
<feature type="signal peptide" evidence="6">
    <location>
        <begin position="1"/>
        <end position="22"/>
    </location>
</feature>
<evidence type="ECO:0000313" key="7">
    <source>
        <dbReference type="EMBL" id="MFD1264543.1"/>
    </source>
</evidence>
<gene>
    <name evidence="7" type="ORF">ACFQ4M_13235</name>
</gene>
<proteinExistence type="predicted"/>
<organism evidence="7 8">
    <name type="scientific">Thauera mechernichensis</name>
    <dbReference type="NCBI Taxonomy" id="82788"/>
    <lineage>
        <taxon>Bacteria</taxon>
        <taxon>Pseudomonadati</taxon>
        <taxon>Pseudomonadota</taxon>
        <taxon>Betaproteobacteria</taxon>
        <taxon>Rhodocyclales</taxon>
        <taxon>Zoogloeaceae</taxon>
        <taxon>Thauera</taxon>
    </lineage>
</organism>
<keyword evidence="5" id="KW-0408">Iron</keyword>
<evidence type="ECO:0000313" key="8">
    <source>
        <dbReference type="Proteomes" id="UP001597158"/>
    </source>
</evidence>
<comment type="caution">
    <text evidence="7">The sequence shown here is derived from an EMBL/GenBank/DDBJ whole genome shotgun (WGS) entry which is preliminary data.</text>
</comment>
<evidence type="ECO:0000256" key="1">
    <source>
        <dbReference type="ARBA" id="ARBA00022448"/>
    </source>
</evidence>
<keyword evidence="1" id="KW-0813">Transport</keyword>
<feature type="chain" id="PRO_5045143386" evidence="6">
    <location>
        <begin position="23"/>
        <end position="153"/>
    </location>
</feature>
<keyword evidence="8" id="KW-1185">Reference proteome</keyword>
<keyword evidence="3" id="KW-0479">Metal-binding</keyword>
<evidence type="ECO:0000256" key="2">
    <source>
        <dbReference type="ARBA" id="ARBA00022617"/>
    </source>
</evidence>
<keyword evidence="4" id="KW-0249">Electron transport</keyword>
<reference evidence="8" key="1">
    <citation type="journal article" date="2019" name="Int. J. Syst. Evol. Microbiol.">
        <title>The Global Catalogue of Microorganisms (GCM) 10K type strain sequencing project: providing services to taxonomists for standard genome sequencing and annotation.</title>
        <authorList>
            <consortium name="The Broad Institute Genomics Platform"/>
            <consortium name="The Broad Institute Genome Sequencing Center for Infectious Disease"/>
            <person name="Wu L."/>
            <person name="Ma J."/>
        </authorList>
    </citation>
    <scope>NUCLEOTIDE SEQUENCE [LARGE SCALE GENOMIC DNA]</scope>
    <source>
        <strain evidence="8">CCUG 48884</strain>
    </source>
</reference>
<keyword evidence="2" id="KW-0349">Heme</keyword>
<dbReference type="RefSeq" id="WP_277835382.1">
    <property type="nucleotide sequence ID" value="NZ_JARQZE010000024.1"/>
</dbReference>
<dbReference type="SUPFAM" id="SSF47175">
    <property type="entry name" value="Cytochromes"/>
    <property type="match status" value="1"/>
</dbReference>
<keyword evidence="6" id="KW-0732">Signal</keyword>
<dbReference type="InterPro" id="IPR012127">
    <property type="entry name" value="Cyt_c_prime"/>
</dbReference>
<protein>
    <submittedName>
        <fullName evidence="7">C-type cytochrome</fullName>
    </submittedName>
</protein>
<evidence type="ECO:0000256" key="5">
    <source>
        <dbReference type="ARBA" id="ARBA00023004"/>
    </source>
</evidence>